<keyword evidence="11" id="KW-1185">Reference proteome</keyword>
<evidence type="ECO:0000256" key="5">
    <source>
        <dbReference type="PIRSR" id="PIRSR000137-1"/>
    </source>
</evidence>
<dbReference type="PROSITE" id="PS00624">
    <property type="entry name" value="GMC_OXRED_2"/>
    <property type="match status" value="1"/>
</dbReference>
<feature type="domain" description="Glucose-methanol-choline oxidoreductase N-terminal" evidence="9">
    <location>
        <begin position="239"/>
        <end position="253"/>
    </location>
</feature>
<evidence type="ECO:0000256" key="4">
    <source>
        <dbReference type="ARBA" id="ARBA00022827"/>
    </source>
</evidence>
<dbReference type="InterPro" id="IPR036188">
    <property type="entry name" value="FAD/NAD-bd_sf"/>
</dbReference>
<dbReference type="Proteomes" id="UP000294194">
    <property type="component" value="Unassembled WGS sequence"/>
</dbReference>
<dbReference type="SUPFAM" id="SSF54373">
    <property type="entry name" value="FAD-linked reductases, C-terminal domain"/>
    <property type="match status" value="1"/>
</dbReference>
<dbReference type="InterPro" id="IPR007867">
    <property type="entry name" value="GMC_OxRtase_C"/>
</dbReference>
<dbReference type="PANTHER" id="PTHR11552:SF147">
    <property type="entry name" value="CHOLINE DEHYDROGENASE, MITOCHONDRIAL"/>
    <property type="match status" value="1"/>
</dbReference>
<feature type="active site" description="Proton donor" evidence="5">
    <location>
        <position position="453"/>
    </location>
</feature>
<dbReference type="Gene3D" id="3.50.50.60">
    <property type="entry name" value="FAD/NAD(P)-binding domain"/>
    <property type="match status" value="1"/>
</dbReference>
<comment type="similarity">
    <text evidence="2 7">Belongs to the GMC oxidoreductase family.</text>
</comment>
<dbReference type="PROSITE" id="PS00623">
    <property type="entry name" value="GMC_OXRED_1"/>
    <property type="match status" value="1"/>
</dbReference>
<dbReference type="Pfam" id="PF00732">
    <property type="entry name" value="GMC_oxred_N"/>
    <property type="match status" value="1"/>
</dbReference>
<evidence type="ECO:0000313" key="10">
    <source>
        <dbReference type="EMBL" id="TBN56836.1"/>
    </source>
</evidence>
<dbReference type="InterPro" id="IPR012132">
    <property type="entry name" value="GMC_OxRdtase"/>
</dbReference>
<evidence type="ECO:0000256" key="1">
    <source>
        <dbReference type="ARBA" id="ARBA00001974"/>
    </source>
</evidence>
<dbReference type="SUPFAM" id="SSF51905">
    <property type="entry name" value="FAD/NAD(P)-binding domain"/>
    <property type="match status" value="1"/>
</dbReference>
<evidence type="ECO:0000313" key="11">
    <source>
        <dbReference type="Proteomes" id="UP000294194"/>
    </source>
</evidence>
<feature type="active site" description="Proton acceptor" evidence="5">
    <location>
        <position position="495"/>
    </location>
</feature>
<reference evidence="11" key="1">
    <citation type="submission" date="2019-02" db="EMBL/GenBank/DDBJ databases">
        <title>Glaciihabitans arcticus sp. nov., a psychrotolerant bacterium isolated from polar soil.</title>
        <authorList>
            <person name="Dahal R.H."/>
        </authorList>
    </citation>
    <scope>NUCLEOTIDE SEQUENCE [LARGE SCALE GENOMIC DNA]</scope>
    <source>
        <strain evidence="11">RP-3-7</strain>
    </source>
</reference>
<dbReference type="PIRSF" id="PIRSF000137">
    <property type="entry name" value="Alcohol_oxidase"/>
    <property type="match status" value="1"/>
</dbReference>
<dbReference type="PANTHER" id="PTHR11552">
    <property type="entry name" value="GLUCOSE-METHANOL-CHOLINE GMC OXIDOREDUCTASE"/>
    <property type="match status" value="1"/>
</dbReference>
<organism evidence="10 11">
    <name type="scientific">Glaciihabitans arcticus</name>
    <dbReference type="NCBI Taxonomy" id="2668039"/>
    <lineage>
        <taxon>Bacteria</taxon>
        <taxon>Bacillati</taxon>
        <taxon>Actinomycetota</taxon>
        <taxon>Actinomycetes</taxon>
        <taxon>Micrococcales</taxon>
        <taxon>Microbacteriaceae</taxon>
        <taxon>Glaciihabitans</taxon>
    </lineage>
</organism>
<accession>A0A4Q9GPU6</accession>
<comment type="caution">
    <text evidence="10">The sequence shown here is derived from an EMBL/GenBank/DDBJ whole genome shotgun (WGS) entry which is preliminary data.</text>
</comment>
<dbReference type="Pfam" id="PF05199">
    <property type="entry name" value="GMC_oxred_C"/>
    <property type="match status" value="1"/>
</dbReference>
<comment type="cofactor">
    <cofactor evidence="1 6">
        <name>FAD</name>
        <dbReference type="ChEBI" id="CHEBI:57692"/>
    </cofactor>
</comment>
<evidence type="ECO:0000259" key="8">
    <source>
        <dbReference type="PROSITE" id="PS00623"/>
    </source>
</evidence>
<feature type="binding site" evidence="6">
    <location>
        <position position="204"/>
    </location>
    <ligand>
        <name>FAD</name>
        <dbReference type="ChEBI" id="CHEBI:57692"/>
    </ligand>
</feature>
<dbReference type="GO" id="GO:0050660">
    <property type="term" value="F:flavin adenine dinucleotide binding"/>
    <property type="evidence" value="ECO:0007669"/>
    <property type="project" value="InterPro"/>
</dbReference>
<dbReference type="InterPro" id="IPR000172">
    <property type="entry name" value="GMC_OxRdtase_N"/>
</dbReference>
<protein>
    <submittedName>
        <fullName evidence="10">Glucose-methanol-choline oxidoreductase</fullName>
    </submittedName>
</protein>
<evidence type="ECO:0000256" key="2">
    <source>
        <dbReference type="ARBA" id="ARBA00010790"/>
    </source>
</evidence>
<dbReference type="AlphaFoldDB" id="A0A4Q9GPU6"/>
<keyword evidence="4 6" id="KW-0274">FAD</keyword>
<evidence type="ECO:0000256" key="3">
    <source>
        <dbReference type="ARBA" id="ARBA00022630"/>
    </source>
</evidence>
<evidence type="ECO:0000259" key="9">
    <source>
        <dbReference type="PROSITE" id="PS00624"/>
    </source>
</evidence>
<name>A0A4Q9GPU6_9MICO</name>
<proteinExistence type="inferred from homology"/>
<dbReference type="GO" id="GO:0016614">
    <property type="term" value="F:oxidoreductase activity, acting on CH-OH group of donors"/>
    <property type="evidence" value="ECO:0007669"/>
    <property type="project" value="InterPro"/>
</dbReference>
<evidence type="ECO:0000256" key="7">
    <source>
        <dbReference type="RuleBase" id="RU003968"/>
    </source>
</evidence>
<dbReference type="EMBL" id="SISG01000001">
    <property type="protein sequence ID" value="TBN56836.1"/>
    <property type="molecule type" value="Genomic_DNA"/>
</dbReference>
<keyword evidence="3 7" id="KW-0285">Flavoprotein</keyword>
<gene>
    <name evidence="10" type="ORF">EYE40_05165</name>
</gene>
<sequence length="514" mass="54693">MSAAFDYIVVGAGSAGAAVAAGLSAGGDASVLLLEAGDADTKTEVHIPAAFSKLFRTTLDWNYDTEPQTTLGGRSIYWPRGRMLGGSSSLNAMMWVRGFAADYDGWARTAGESWSWRALLPYFDRVERTMRVERQRSPRSHTARFLSAVREAGYAVVTPNLDNAEGFSETLVNQRSGARFSAADAYLKPARRRANLTVTTGAHVTRVLFEGTRAVGVEYLHGGSTRTATTRREVVVSGGAVNTPQLLMLSGIGPAEELQRHGIAVLVDSAEVGSNLSDHLLSGLIVPTAGDTLFTAQSAGSVVGYLTRRRGMLSSNVAEAYGFVRTREELELPDVEIIFAPVAFVDEGLVEHPAHGLTIGAILLQPKSRGTIRLRSTDPLEKAVIDPGYLTDSGGEDRATLLAGIALCDEILAQPALAEVVGKGYVRPLGAETLSREERAVVALEKHAHTLYHPVGTARMGTDSGSVVDEQLRVRGVDGLRVADASVMPSIIRGHTHAPSLVIGEKAVDLILGG</sequence>
<dbReference type="RefSeq" id="WP_130980946.1">
    <property type="nucleotide sequence ID" value="NZ_SISG01000001.1"/>
</dbReference>
<evidence type="ECO:0000256" key="6">
    <source>
        <dbReference type="PIRSR" id="PIRSR000137-2"/>
    </source>
</evidence>
<dbReference type="Gene3D" id="3.30.560.10">
    <property type="entry name" value="Glucose Oxidase, domain 3"/>
    <property type="match status" value="1"/>
</dbReference>
<feature type="domain" description="Glucose-methanol-choline oxidoreductase N-terminal" evidence="8">
    <location>
        <begin position="81"/>
        <end position="104"/>
    </location>
</feature>